<dbReference type="VEuPathDB" id="FungiDB:ASPVEDRAFT_79301"/>
<dbReference type="InterPro" id="IPR058664">
    <property type="entry name" value="ARB_00930-like_C"/>
</dbReference>
<dbReference type="Pfam" id="PF26335">
    <property type="entry name" value="ARB_00930_C"/>
    <property type="match status" value="1"/>
</dbReference>
<sequence length="573" mass="61865">MKLLLCYILASVTSALSFTPCPLLGPAFPPYTLDTDDKILNKALETLTHKFNTQLGGNSGSHGETSPNTTFSVALFSANPGTAAEEPFFWEYHYAAPWLNKSTSGGARVVDKDSVYRIGGLTEVFTVWSLLLGDGGLILDEPVTEYLPELNRAAGDDIERVAWDEVTVGQLASHMSGLARDYCSRDVAAPGLPKLSSINTCCSNPDKCDSNNFIQLISEKPPVAPAGVTPSYSNMAFQLLGYIIERRAGKPFTDVLTNDIFTALNMTKTSIFAPANNSVSPVIPISREASGWSSRLGGEEASKSIYSSTKDLAIAGQAILNSTLLDKSQTNRWLKPVAHTSNPANSLGMPFTIYLGGNYPDQSLVDVYTVLSNEGYNESLYSSYIGLVPDYGVGYAILSADTEGPADLNAHADIIGDVVLTALVKMAVLQAGESFNGTYTAAADSTSLSSITVRQDNLMGLYIDEFISNGTDFRETLSGLVGVEQSKDLSIRLYPTQRVGSKQAFRAVLQDVTELADNDTPTCVSWMDVDELQYGGRGLDEFVFEVDERGRAVGVEIPALRVVLSRVYSDRLR</sequence>
<organism evidence="4 5">
    <name type="scientific">Aspergillus versicolor CBS 583.65</name>
    <dbReference type="NCBI Taxonomy" id="1036611"/>
    <lineage>
        <taxon>Eukaryota</taxon>
        <taxon>Fungi</taxon>
        <taxon>Dikarya</taxon>
        <taxon>Ascomycota</taxon>
        <taxon>Pezizomycotina</taxon>
        <taxon>Eurotiomycetes</taxon>
        <taxon>Eurotiomycetidae</taxon>
        <taxon>Eurotiales</taxon>
        <taxon>Aspergillaceae</taxon>
        <taxon>Aspergillus</taxon>
        <taxon>Aspergillus subgen. Nidulantes</taxon>
    </lineage>
</organism>
<dbReference type="Proteomes" id="UP000184073">
    <property type="component" value="Unassembled WGS sequence"/>
</dbReference>
<accession>A0A1L9P7W2</accession>
<dbReference type="Gene3D" id="3.40.710.10">
    <property type="entry name" value="DD-peptidase/beta-lactamase superfamily"/>
    <property type="match status" value="1"/>
</dbReference>
<dbReference type="InterPro" id="IPR012338">
    <property type="entry name" value="Beta-lactam/transpept-like"/>
</dbReference>
<feature type="signal peptide" evidence="1">
    <location>
        <begin position="1"/>
        <end position="17"/>
    </location>
</feature>
<evidence type="ECO:0000313" key="5">
    <source>
        <dbReference type="Proteomes" id="UP000184073"/>
    </source>
</evidence>
<keyword evidence="1" id="KW-0732">Signal</keyword>
<reference evidence="5" key="1">
    <citation type="journal article" date="2017" name="Genome Biol.">
        <title>Comparative genomics reveals high biological diversity and specific adaptations in the industrially and medically important fungal genus Aspergillus.</title>
        <authorList>
            <person name="de Vries R.P."/>
            <person name="Riley R."/>
            <person name="Wiebenga A."/>
            <person name="Aguilar-Osorio G."/>
            <person name="Amillis S."/>
            <person name="Uchima C.A."/>
            <person name="Anderluh G."/>
            <person name="Asadollahi M."/>
            <person name="Askin M."/>
            <person name="Barry K."/>
            <person name="Battaglia E."/>
            <person name="Bayram O."/>
            <person name="Benocci T."/>
            <person name="Braus-Stromeyer S.A."/>
            <person name="Caldana C."/>
            <person name="Canovas D."/>
            <person name="Cerqueira G.C."/>
            <person name="Chen F."/>
            <person name="Chen W."/>
            <person name="Choi C."/>
            <person name="Clum A."/>
            <person name="Dos Santos R.A."/>
            <person name="Damasio A.R."/>
            <person name="Diallinas G."/>
            <person name="Emri T."/>
            <person name="Fekete E."/>
            <person name="Flipphi M."/>
            <person name="Freyberg S."/>
            <person name="Gallo A."/>
            <person name="Gournas C."/>
            <person name="Habgood R."/>
            <person name="Hainaut M."/>
            <person name="Harispe M.L."/>
            <person name="Henrissat B."/>
            <person name="Hilden K.S."/>
            <person name="Hope R."/>
            <person name="Hossain A."/>
            <person name="Karabika E."/>
            <person name="Karaffa L."/>
            <person name="Karanyi Z."/>
            <person name="Krasevec N."/>
            <person name="Kuo A."/>
            <person name="Kusch H."/>
            <person name="LaButti K."/>
            <person name="Lagendijk E.L."/>
            <person name="Lapidus A."/>
            <person name="Levasseur A."/>
            <person name="Lindquist E."/>
            <person name="Lipzen A."/>
            <person name="Logrieco A.F."/>
            <person name="MacCabe A."/>
            <person name="Maekelae M.R."/>
            <person name="Malavazi I."/>
            <person name="Melin P."/>
            <person name="Meyer V."/>
            <person name="Mielnichuk N."/>
            <person name="Miskei M."/>
            <person name="Molnar A.P."/>
            <person name="Mule G."/>
            <person name="Ngan C.Y."/>
            <person name="Orejas M."/>
            <person name="Orosz E."/>
            <person name="Ouedraogo J.P."/>
            <person name="Overkamp K.M."/>
            <person name="Park H.-S."/>
            <person name="Perrone G."/>
            <person name="Piumi F."/>
            <person name="Punt P.J."/>
            <person name="Ram A.F."/>
            <person name="Ramon A."/>
            <person name="Rauscher S."/>
            <person name="Record E."/>
            <person name="Riano-Pachon D.M."/>
            <person name="Robert V."/>
            <person name="Roehrig J."/>
            <person name="Ruller R."/>
            <person name="Salamov A."/>
            <person name="Salih N.S."/>
            <person name="Samson R.A."/>
            <person name="Sandor E."/>
            <person name="Sanguinetti M."/>
            <person name="Schuetze T."/>
            <person name="Sepcic K."/>
            <person name="Shelest E."/>
            <person name="Sherlock G."/>
            <person name="Sophianopoulou V."/>
            <person name="Squina F.M."/>
            <person name="Sun H."/>
            <person name="Susca A."/>
            <person name="Todd R.B."/>
            <person name="Tsang A."/>
            <person name="Unkles S.E."/>
            <person name="van de Wiele N."/>
            <person name="van Rossen-Uffink D."/>
            <person name="Oliveira J.V."/>
            <person name="Vesth T.C."/>
            <person name="Visser J."/>
            <person name="Yu J.-H."/>
            <person name="Zhou M."/>
            <person name="Andersen M.R."/>
            <person name="Archer D.B."/>
            <person name="Baker S.E."/>
            <person name="Benoit I."/>
            <person name="Brakhage A.A."/>
            <person name="Braus G.H."/>
            <person name="Fischer R."/>
            <person name="Frisvad J.C."/>
            <person name="Goldman G.H."/>
            <person name="Houbraken J."/>
            <person name="Oakley B."/>
            <person name="Pocsi I."/>
            <person name="Scazzocchio C."/>
            <person name="Seiboth B."/>
            <person name="vanKuyk P.A."/>
            <person name="Wortman J."/>
            <person name="Dyer P.S."/>
            <person name="Grigoriev I.V."/>
        </authorList>
    </citation>
    <scope>NUCLEOTIDE SEQUENCE [LARGE SCALE GENOMIC DNA]</scope>
    <source>
        <strain evidence="5">CBS 583.65</strain>
    </source>
</reference>
<dbReference type="InterPro" id="IPR001466">
    <property type="entry name" value="Beta-lactam-related"/>
</dbReference>
<dbReference type="AlphaFoldDB" id="A0A1L9P7W2"/>
<protein>
    <recommendedName>
        <fullName evidence="6">Beta-lactamase-related domain-containing protein</fullName>
    </recommendedName>
</protein>
<evidence type="ECO:0000259" key="2">
    <source>
        <dbReference type="Pfam" id="PF00144"/>
    </source>
</evidence>
<gene>
    <name evidence="4" type="ORF">ASPVEDRAFT_79301</name>
</gene>
<dbReference type="STRING" id="1036611.A0A1L9P7W2"/>
<feature type="domain" description="Beta-lactamase-like ARB-00930-like C-terminal" evidence="3">
    <location>
        <begin position="430"/>
        <end position="567"/>
    </location>
</feature>
<dbReference type="GeneID" id="63732186"/>
<feature type="chain" id="PRO_5012092341" description="Beta-lactamase-related domain-containing protein" evidence="1">
    <location>
        <begin position="18"/>
        <end position="573"/>
    </location>
</feature>
<dbReference type="RefSeq" id="XP_040663361.1">
    <property type="nucleotide sequence ID" value="XM_040816675.1"/>
</dbReference>
<dbReference type="PANTHER" id="PTHR22935">
    <property type="entry name" value="PENICILLIN-BINDING PROTEIN"/>
    <property type="match status" value="1"/>
</dbReference>
<proteinExistence type="predicted"/>
<evidence type="ECO:0000259" key="3">
    <source>
        <dbReference type="Pfam" id="PF26335"/>
    </source>
</evidence>
<dbReference type="InterPro" id="IPR051478">
    <property type="entry name" value="Beta-lactamase-like_AB/R"/>
</dbReference>
<dbReference type="Pfam" id="PF00144">
    <property type="entry name" value="Beta-lactamase"/>
    <property type="match status" value="1"/>
</dbReference>
<evidence type="ECO:0000313" key="4">
    <source>
        <dbReference type="EMBL" id="OJI97598.1"/>
    </source>
</evidence>
<dbReference type="EMBL" id="KV878125">
    <property type="protein sequence ID" value="OJI97598.1"/>
    <property type="molecule type" value="Genomic_DNA"/>
</dbReference>
<keyword evidence="5" id="KW-1185">Reference proteome</keyword>
<name>A0A1L9P7W2_ASPVE</name>
<dbReference type="SUPFAM" id="SSF56601">
    <property type="entry name" value="beta-lactamase/transpeptidase-like"/>
    <property type="match status" value="1"/>
</dbReference>
<dbReference type="PANTHER" id="PTHR22935:SF97">
    <property type="entry name" value="BETA-LACTAMASE-RELATED DOMAIN-CONTAINING PROTEIN"/>
    <property type="match status" value="1"/>
</dbReference>
<evidence type="ECO:0000256" key="1">
    <source>
        <dbReference type="SAM" id="SignalP"/>
    </source>
</evidence>
<dbReference type="OrthoDB" id="10250282at2759"/>
<feature type="domain" description="Beta-lactamase-related" evidence="2">
    <location>
        <begin position="106"/>
        <end position="417"/>
    </location>
</feature>
<evidence type="ECO:0008006" key="6">
    <source>
        <dbReference type="Google" id="ProtNLM"/>
    </source>
</evidence>